<accession>A0AAD9N7R1</accession>
<organism evidence="1 2">
    <name type="scientific">Paralvinella palmiformis</name>
    <dbReference type="NCBI Taxonomy" id="53620"/>
    <lineage>
        <taxon>Eukaryota</taxon>
        <taxon>Metazoa</taxon>
        <taxon>Spiralia</taxon>
        <taxon>Lophotrochozoa</taxon>
        <taxon>Annelida</taxon>
        <taxon>Polychaeta</taxon>
        <taxon>Sedentaria</taxon>
        <taxon>Canalipalpata</taxon>
        <taxon>Terebellida</taxon>
        <taxon>Terebelliformia</taxon>
        <taxon>Alvinellidae</taxon>
        <taxon>Paralvinella</taxon>
    </lineage>
</organism>
<evidence type="ECO:0000313" key="2">
    <source>
        <dbReference type="Proteomes" id="UP001208570"/>
    </source>
</evidence>
<proteinExistence type="predicted"/>
<gene>
    <name evidence="1" type="ORF">LSH36_137g03052</name>
</gene>
<reference evidence="1" key="1">
    <citation type="journal article" date="2023" name="Mol. Biol. Evol.">
        <title>Third-Generation Sequencing Reveals the Adaptive Role of the Epigenome in Three Deep-Sea Polychaetes.</title>
        <authorList>
            <person name="Perez M."/>
            <person name="Aroh O."/>
            <person name="Sun Y."/>
            <person name="Lan Y."/>
            <person name="Juniper S.K."/>
            <person name="Young C.R."/>
            <person name="Angers B."/>
            <person name="Qian P.Y."/>
        </authorList>
    </citation>
    <scope>NUCLEOTIDE SEQUENCE</scope>
    <source>
        <strain evidence="1">P08H-3</strain>
    </source>
</reference>
<name>A0AAD9N7R1_9ANNE</name>
<dbReference type="AlphaFoldDB" id="A0AAD9N7R1"/>
<sequence length="38" mass="4121">MTRALIRVGPRIYPCGRPVSVGCSLGLESLEGYYYGSV</sequence>
<comment type="caution">
    <text evidence="1">The sequence shown here is derived from an EMBL/GenBank/DDBJ whole genome shotgun (WGS) entry which is preliminary data.</text>
</comment>
<keyword evidence="2" id="KW-1185">Reference proteome</keyword>
<evidence type="ECO:0000313" key="1">
    <source>
        <dbReference type="EMBL" id="KAK2160252.1"/>
    </source>
</evidence>
<dbReference type="EMBL" id="JAODUP010000137">
    <property type="protein sequence ID" value="KAK2160252.1"/>
    <property type="molecule type" value="Genomic_DNA"/>
</dbReference>
<dbReference type="Proteomes" id="UP001208570">
    <property type="component" value="Unassembled WGS sequence"/>
</dbReference>
<protein>
    <submittedName>
        <fullName evidence="1">Uncharacterized protein</fullName>
    </submittedName>
</protein>